<evidence type="ECO:0000313" key="3">
    <source>
        <dbReference type="Proteomes" id="UP000058074"/>
    </source>
</evidence>
<reference evidence="2" key="3">
    <citation type="submission" date="2015-11" db="EMBL/GenBank/DDBJ databases">
        <authorList>
            <person name="Yoshiyuki O."/>
        </authorList>
    </citation>
    <scope>NUCLEOTIDE SEQUENCE</scope>
    <source>
        <strain evidence="2">203N</strain>
    </source>
</reference>
<proteinExistence type="predicted"/>
<dbReference type="STRING" id="33050.AN936_14885"/>
<dbReference type="EMBL" id="CP013344">
    <property type="protein sequence ID" value="AMU88100.1"/>
    <property type="molecule type" value="Genomic_DNA"/>
</dbReference>
<dbReference type="Proteomes" id="UP000058074">
    <property type="component" value="Chromosome"/>
</dbReference>
<dbReference type="PATRIC" id="fig|33050.5.peg.3088"/>
<dbReference type="InterPro" id="IPR045936">
    <property type="entry name" value="DUF6356"/>
</dbReference>
<dbReference type="EMBL" id="CP012700">
    <property type="protein sequence ID" value="ALH81588.1"/>
    <property type="molecule type" value="Genomic_DNA"/>
</dbReference>
<dbReference type="KEGG" id="smaz:LH19_03450"/>
<sequence length="84" mass="9338">MFKRLFVDHPKAVDESYAEHFGVASRFGLTMIWGGACALVHAVVPGWCITTGSDTIRRLNKIMVEQRAAKGQAAMQMNTVDWVI</sequence>
<dbReference type="OrthoDB" id="7652114at2"/>
<evidence type="ECO:0008006" key="5">
    <source>
        <dbReference type="Google" id="ProtNLM"/>
    </source>
</evidence>
<organism evidence="1 3">
    <name type="scientific">Sphingopyxis macrogoltabida</name>
    <name type="common">Sphingomonas macrogoltabidus</name>
    <dbReference type="NCBI Taxonomy" id="33050"/>
    <lineage>
        <taxon>Bacteria</taxon>
        <taxon>Pseudomonadati</taxon>
        <taxon>Pseudomonadota</taxon>
        <taxon>Alphaproteobacteria</taxon>
        <taxon>Sphingomonadales</taxon>
        <taxon>Sphingomonadaceae</taxon>
        <taxon>Sphingopyxis</taxon>
    </lineage>
</organism>
<dbReference type="AlphaFoldDB" id="A0A0P0DPZ2"/>
<reference evidence="2 4" key="4">
    <citation type="journal article" date="2016" name="Genome Announc.">
        <title>Complete Genome Sequence of Sphingopyxis macrogoltabida Strain 203N (NBRC 111659), a Polyethylene Glycol Degrader.</title>
        <authorList>
            <person name="Ohtsubo Y."/>
            <person name="Nonoyama S."/>
            <person name="Nagata Y."/>
            <person name="Numata M."/>
            <person name="Tsuchikane K."/>
            <person name="Hosoyama A."/>
            <person name="Yamazoe A."/>
            <person name="Tsuda M."/>
            <person name="Fujita N."/>
            <person name="Kawai F."/>
        </authorList>
    </citation>
    <scope>NUCLEOTIDE SEQUENCE [LARGE SCALE GENOMIC DNA]</scope>
    <source>
        <strain evidence="2 4">203N</strain>
    </source>
</reference>
<protein>
    <recommendedName>
        <fullName evidence="5">Capsule biosynthesis protein</fullName>
    </recommendedName>
</protein>
<accession>A0A0P0DPZ2</accession>
<evidence type="ECO:0000313" key="1">
    <source>
        <dbReference type="EMBL" id="ALH81588.1"/>
    </source>
</evidence>
<gene>
    <name evidence="1" type="ORF">AN936_14885</name>
    <name evidence="2" type="ORF">ATM17_03415</name>
</gene>
<dbReference type="KEGG" id="smag:AN936_14885"/>
<reference evidence="4" key="2">
    <citation type="submission" date="2015-11" db="EMBL/GenBank/DDBJ databases">
        <title>Complete genome sequence of a polyethylene-glycol degrader Sphingopyxis macrogoltabida 203N (NBRC 111659).</title>
        <authorList>
            <person name="Yoshiyuki O."/>
            <person name="Shouta N."/>
            <person name="Nagata Y."/>
            <person name="Numata M."/>
            <person name="Tsuchikane K."/>
            <person name="Hosoyama A."/>
            <person name="Yamazoe A."/>
            <person name="Tsuda M."/>
            <person name="Fujita N."/>
            <person name="Kawai F."/>
        </authorList>
    </citation>
    <scope>NUCLEOTIDE SEQUENCE [LARGE SCALE GENOMIC DNA]</scope>
    <source>
        <strain evidence="4">203N</strain>
    </source>
</reference>
<reference evidence="1 3" key="1">
    <citation type="journal article" date="2015" name="Genome Announc.">
        <title>Complete Genome Sequence of Polypropylene Glycol- and Polyethylene Glycol-Degrading Sphingopyxis macrogoltabida Strain EY-1.</title>
        <authorList>
            <person name="Ohtsubo Y."/>
            <person name="Nagata Y."/>
            <person name="Numata M."/>
            <person name="Tsuchikane K."/>
            <person name="Hosoyama A."/>
            <person name="Yamazoe A."/>
            <person name="Tsuda M."/>
            <person name="Fujita N."/>
            <person name="Kawai F."/>
        </authorList>
    </citation>
    <scope>NUCLEOTIDE SEQUENCE [LARGE SCALE GENOMIC DNA]</scope>
    <source>
        <strain evidence="1 3">EY-1</strain>
    </source>
</reference>
<evidence type="ECO:0000313" key="4">
    <source>
        <dbReference type="Proteomes" id="UP000076088"/>
    </source>
</evidence>
<evidence type="ECO:0000313" key="2">
    <source>
        <dbReference type="EMBL" id="AMU88100.1"/>
    </source>
</evidence>
<dbReference type="Proteomes" id="UP000076088">
    <property type="component" value="Chromosome"/>
</dbReference>
<name>A0A0P0DPZ2_SPHMC</name>
<dbReference type="Pfam" id="PF19883">
    <property type="entry name" value="DUF6356"/>
    <property type="match status" value="1"/>
</dbReference>
<dbReference type="RefSeq" id="WP_054588752.1">
    <property type="nucleotide sequence ID" value="NZ_CP009429.1"/>
</dbReference>
<keyword evidence="4" id="KW-1185">Reference proteome</keyword>